<dbReference type="Gene3D" id="2.40.50.140">
    <property type="entry name" value="Nucleic acid-binding proteins"/>
    <property type="match status" value="1"/>
</dbReference>
<dbReference type="OrthoDB" id="5275361at2759"/>
<protein>
    <recommendedName>
        <fullName evidence="3">CST complex subunit Ten1</fullName>
    </recommendedName>
</protein>
<dbReference type="GO" id="GO:1990879">
    <property type="term" value="C:CST complex"/>
    <property type="evidence" value="ECO:0007669"/>
    <property type="project" value="InterPro"/>
</dbReference>
<dbReference type="InterPro" id="IPR012340">
    <property type="entry name" value="NA-bd_OB-fold"/>
</dbReference>
<keyword evidence="2" id="KW-1185">Reference proteome</keyword>
<gene>
    <name evidence="1" type="ORF">BS50DRAFT_630529</name>
</gene>
<dbReference type="EMBL" id="KZ678130">
    <property type="protein sequence ID" value="PSN72506.1"/>
    <property type="molecule type" value="Genomic_DNA"/>
</dbReference>
<evidence type="ECO:0000313" key="1">
    <source>
        <dbReference type="EMBL" id="PSN72506.1"/>
    </source>
</evidence>
<dbReference type="InterPro" id="IPR024222">
    <property type="entry name" value="Ten1_fungal"/>
</dbReference>
<dbReference type="GO" id="GO:0016233">
    <property type="term" value="P:telomere capping"/>
    <property type="evidence" value="ECO:0007669"/>
    <property type="project" value="InterPro"/>
</dbReference>
<evidence type="ECO:0008006" key="3">
    <source>
        <dbReference type="Google" id="ProtNLM"/>
    </source>
</evidence>
<proteinExistence type="predicted"/>
<dbReference type="Proteomes" id="UP000240883">
    <property type="component" value="Unassembled WGS sequence"/>
</dbReference>
<dbReference type="AlphaFoldDB" id="A0A2T2P4T1"/>
<dbReference type="Pfam" id="PF12658">
    <property type="entry name" value="Ten1"/>
    <property type="match status" value="1"/>
</dbReference>
<evidence type="ECO:0000313" key="2">
    <source>
        <dbReference type="Proteomes" id="UP000240883"/>
    </source>
</evidence>
<dbReference type="GO" id="GO:0043047">
    <property type="term" value="F:single-stranded telomeric DNA binding"/>
    <property type="evidence" value="ECO:0007669"/>
    <property type="project" value="InterPro"/>
</dbReference>
<accession>A0A2T2P4T1</accession>
<name>A0A2T2P4T1_CORCC</name>
<organism evidence="1 2">
    <name type="scientific">Corynespora cassiicola Philippines</name>
    <dbReference type="NCBI Taxonomy" id="1448308"/>
    <lineage>
        <taxon>Eukaryota</taxon>
        <taxon>Fungi</taxon>
        <taxon>Dikarya</taxon>
        <taxon>Ascomycota</taxon>
        <taxon>Pezizomycotina</taxon>
        <taxon>Dothideomycetes</taxon>
        <taxon>Pleosporomycetidae</taxon>
        <taxon>Pleosporales</taxon>
        <taxon>Corynesporascaceae</taxon>
        <taxon>Corynespora</taxon>
    </lineage>
</organism>
<reference evidence="1 2" key="1">
    <citation type="journal article" date="2018" name="Front. Microbiol.">
        <title>Genome-Wide Analysis of Corynespora cassiicola Leaf Fall Disease Putative Effectors.</title>
        <authorList>
            <person name="Lopez D."/>
            <person name="Ribeiro S."/>
            <person name="Label P."/>
            <person name="Fumanal B."/>
            <person name="Venisse J.S."/>
            <person name="Kohler A."/>
            <person name="de Oliveira R.R."/>
            <person name="Labutti K."/>
            <person name="Lipzen A."/>
            <person name="Lail K."/>
            <person name="Bauer D."/>
            <person name="Ohm R.A."/>
            <person name="Barry K.W."/>
            <person name="Spatafora J."/>
            <person name="Grigoriev I.V."/>
            <person name="Martin F.M."/>
            <person name="Pujade-Renaud V."/>
        </authorList>
    </citation>
    <scope>NUCLEOTIDE SEQUENCE [LARGE SCALE GENOMIC DNA]</scope>
    <source>
        <strain evidence="1 2">Philippines</strain>
    </source>
</reference>
<sequence length="120" mass="13027">MSGPVASNLVFLGDLAGCKAGTKVRFLGCVDGYVVHTATLRLRHEYPYSNPHAVANVDITNVLEQIKRDDMDVGAWVNVLGEVEHRKETGIFVQATAVWSAGIVDLEAYQKAVEARKEAG</sequence>